<name>A0AAD5I980_ACENE</name>
<evidence type="ECO:0000313" key="3">
    <source>
        <dbReference type="Proteomes" id="UP001064489"/>
    </source>
</evidence>
<dbReference type="EMBL" id="JAJSOW010000107">
    <property type="protein sequence ID" value="KAI9156804.1"/>
    <property type="molecule type" value="Genomic_DNA"/>
</dbReference>
<organism evidence="2 3">
    <name type="scientific">Acer negundo</name>
    <name type="common">Box elder</name>
    <dbReference type="NCBI Taxonomy" id="4023"/>
    <lineage>
        <taxon>Eukaryota</taxon>
        <taxon>Viridiplantae</taxon>
        <taxon>Streptophyta</taxon>
        <taxon>Embryophyta</taxon>
        <taxon>Tracheophyta</taxon>
        <taxon>Spermatophyta</taxon>
        <taxon>Magnoliopsida</taxon>
        <taxon>eudicotyledons</taxon>
        <taxon>Gunneridae</taxon>
        <taxon>Pentapetalae</taxon>
        <taxon>rosids</taxon>
        <taxon>malvids</taxon>
        <taxon>Sapindales</taxon>
        <taxon>Sapindaceae</taxon>
        <taxon>Hippocastanoideae</taxon>
        <taxon>Acereae</taxon>
        <taxon>Acer</taxon>
    </lineage>
</organism>
<feature type="chain" id="PRO_5042012452" evidence="1">
    <location>
        <begin position="30"/>
        <end position="114"/>
    </location>
</feature>
<reference evidence="2" key="2">
    <citation type="submission" date="2023-02" db="EMBL/GenBank/DDBJ databases">
        <authorList>
            <person name="Swenson N.G."/>
            <person name="Wegrzyn J.L."/>
            <person name="Mcevoy S.L."/>
        </authorList>
    </citation>
    <scope>NUCLEOTIDE SEQUENCE</scope>
    <source>
        <strain evidence="2">91603</strain>
        <tissue evidence="2">Leaf</tissue>
    </source>
</reference>
<dbReference type="AlphaFoldDB" id="A0AAD5I980"/>
<dbReference type="Proteomes" id="UP001064489">
    <property type="component" value="Chromosome 12"/>
</dbReference>
<reference evidence="2" key="1">
    <citation type="journal article" date="2022" name="Plant J.">
        <title>Strategies of tolerance reflected in two North American maple genomes.</title>
        <authorList>
            <person name="McEvoy S.L."/>
            <person name="Sezen U.U."/>
            <person name="Trouern-Trend A."/>
            <person name="McMahon S.M."/>
            <person name="Schaberg P.G."/>
            <person name="Yang J."/>
            <person name="Wegrzyn J.L."/>
            <person name="Swenson N.G."/>
        </authorList>
    </citation>
    <scope>NUCLEOTIDE SEQUENCE</scope>
    <source>
        <strain evidence="2">91603</strain>
    </source>
</reference>
<accession>A0AAD5I980</accession>
<protein>
    <submittedName>
        <fullName evidence="2">Uncharacterized protein</fullName>
    </submittedName>
</protein>
<proteinExistence type="predicted"/>
<gene>
    <name evidence="2" type="ORF">LWI28_012500</name>
</gene>
<keyword evidence="3" id="KW-1185">Reference proteome</keyword>
<evidence type="ECO:0000313" key="2">
    <source>
        <dbReference type="EMBL" id="KAI9156804.1"/>
    </source>
</evidence>
<evidence type="ECO:0000256" key="1">
    <source>
        <dbReference type="SAM" id="SignalP"/>
    </source>
</evidence>
<keyword evidence="1" id="KW-0732">Signal</keyword>
<feature type="signal peptide" evidence="1">
    <location>
        <begin position="1"/>
        <end position="29"/>
    </location>
</feature>
<sequence>MLMYLIRASGFRILMIIFLTAANPSFGAGKIFLVETGPQTLTSLFSLENKNLFAARPHKTTIDKDLPMKCCNGTYVEWKTTMMSSKHLTKRDKYKISVKDLAYLALFFIYDDLV</sequence>
<comment type="caution">
    <text evidence="2">The sequence shown here is derived from an EMBL/GenBank/DDBJ whole genome shotgun (WGS) entry which is preliminary data.</text>
</comment>